<dbReference type="InterPro" id="IPR017455">
    <property type="entry name" value="Znf_FYVE-rel"/>
</dbReference>
<evidence type="ECO:0000256" key="10">
    <source>
        <dbReference type="ARBA" id="ARBA00075294"/>
    </source>
</evidence>
<keyword evidence="7 12" id="KW-0418">Kinase</keyword>
<evidence type="ECO:0000256" key="13">
    <source>
        <dbReference type="SAM" id="Coils"/>
    </source>
</evidence>
<feature type="compositionally biased region" description="Acidic residues" evidence="14">
    <location>
        <begin position="459"/>
        <end position="469"/>
    </location>
</feature>
<dbReference type="EMBL" id="BACD03000021">
    <property type="protein sequence ID" value="GAO49256.1"/>
    <property type="molecule type" value="Genomic_DNA"/>
</dbReference>
<evidence type="ECO:0000256" key="2">
    <source>
        <dbReference type="ARBA" id="ARBA00012009"/>
    </source>
</evidence>
<dbReference type="GO" id="GO:0008270">
    <property type="term" value="F:zinc ion binding"/>
    <property type="evidence" value="ECO:0007669"/>
    <property type="project" value="UniProtKB-KW"/>
</dbReference>
<protein>
    <recommendedName>
        <fullName evidence="2">1-phosphatidylinositol-3-phosphate 5-kinase</fullName>
        <ecNumber evidence="2">2.7.1.150</ecNumber>
    </recommendedName>
    <alternativeName>
        <fullName evidence="10">Type III PIP kinase</fullName>
    </alternativeName>
</protein>
<evidence type="ECO:0000313" key="17">
    <source>
        <dbReference type="EMBL" id="GAO49256.1"/>
    </source>
</evidence>
<dbReference type="SUPFAM" id="SSF52029">
    <property type="entry name" value="GroEL apical domain-like"/>
    <property type="match status" value="1"/>
</dbReference>
<feature type="region of interest" description="Disordered" evidence="14">
    <location>
        <begin position="1404"/>
        <end position="1440"/>
    </location>
</feature>
<dbReference type="InterPro" id="IPR027484">
    <property type="entry name" value="PInositol-4-P-5-kinase_N"/>
</dbReference>
<evidence type="ECO:0000256" key="3">
    <source>
        <dbReference type="ARBA" id="ARBA00022679"/>
    </source>
</evidence>
<dbReference type="InterPro" id="IPR044769">
    <property type="entry name" value="PIKfyve_PIPKc"/>
</dbReference>
<dbReference type="CDD" id="cd17300">
    <property type="entry name" value="PIPKc_PIKfyve"/>
    <property type="match status" value="1"/>
</dbReference>
<feature type="region of interest" description="Disordered" evidence="14">
    <location>
        <begin position="483"/>
        <end position="547"/>
    </location>
</feature>
<feature type="region of interest" description="Disordered" evidence="14">
    <location>
        <begin position="49"/>
        <end position="98"/>
    </location>
</feature>
<dbReference type="InterPro" id="IPR002423">
    <property type="entry name" value="Cpn60/GroEL/TCP-1"/>
</dbReference>
<dbReference type="GO" id="GO:0046854">
    <property type="term" value="P:phosphatidylinositol phosphate biosynthetic process"/>
    <property type="evidence" value="ECO:0007669"/>
    <property type="project" value="TreeGrafter"/>
</dbReference>
<dbReference type="PROSITE" id="PS50178">
    <property type="entry name" value="ZF_FYVE"/>
    <property type="match status" value="1"/>
</dbReference>
<comment type="caution">
    <text evidence="17">The sequence shown here is derived from an EMBL/GenBank/DDBJ whole genome shotgun (WGS) entry which is preliminary data.</text>
</comment>
<evidence type="ECO:0000259" key="15">
    <source>
        <dbReference type="PROSITE" id="PS50178"/>
    </source>
</evidence>
<dbReference type="InterPro" id="IPR011011">
    <property type="entry name" value="Znf_FYVE_PHD"/>
</dbReference>
<keyword evidence="9 12" id="KW-0067">ATP-binding</keyword>
<dbReference type="Gene3D" id="3.30.810.10">
    <property type="entry name" value="2-Layer Sandwich"/>
    <property type="match status" value="1"/>
</dbReference>
<evidence type="ECO:0000256" key="4">
    <source>
        <dbReference type="ARBA" id="ARBA00022723"/>
    </source>
</evidence>
<feature type="compositionally biased region" description="Polar residues" evidence="14">
    <location>
        <begin position="383"/>
        <end position="403"/>
    </location>
</feature>
<name>A0A0E9NHS7_SAICN</name>
<evidence type="ECO:0000256" key="1">
    <source>
        <dbReference type="ARBA" id="ARBA00000768"/>
    </source>
</evidence>
<dbReference type="InterPro" id="IPR000306">
    <property type="entry name" value="Znf_FYVE"/>
</dbReference>
<evidence type="ECO:0000256" key="12">
    <source>
        <dbReference type="PROSITE-ProRule" id="PRU00781"/>
    </source>
</evidence>
<feature type="region of interest" description="Disordered" evidence="14">
    <location>
        <begin position="1365"/>
        <end position="1392"/>
    </location>
</feature>
<reference evidence="17 18" key="3">
    <citation type="journal article" date="2015" name="Genome Announc.">
        <title>Draft Genome Sequence of the Archiascomycetous Yeast Saitoella complicata.</title>
        <authorList>
            <person name="Yamauchi K."/>
            <person name="Kondo S."/>
            <person name="Hamamoto M."/>
            <person name="Takahashi Y."/>
            <person name="Ogura Y."/>
            <person name="Hayashi T."/>
            <person name="Nishida H."/>
        </authorList>
    </citation>
    <scope>NUCLEOTIDE SEQUENCE [LARGE SCALE GENOMIC DNA]</scope>
    <source>
        <strain evidence="17 18">NRRL Y-17804</strain>
    </source>
</reference>
<sequence>MASERLGMTSFPSEIRKSLTEPPAPPLLSGLFSKAKALASTAINAATTAIETPTRPTSSSLRSSEVTPYDVGSSVHDRGSATESIGRQGGPSHGHGAPAQLKIIIPTKTLPSLAVSTDETAQDVPSTSIPPVRIDAPQRQQLDTHIRPPASDSTGDAIALSPSTISFNGTNFPDSDSLLHYHSPSSPALSTTGMTTISSALRRLKAGASSLESNRDFWMKDSLCRECYLCGLPFTVMRRKHHCRICGQIFCGKCTMMVAGERLRQGKGVRGLRVCGSCVKIMDEIEDMGEEDVGVGDDQVSMLSEGDSTMMSSPADAISGSHFIMPHGPASTPLMAIPIKRTRTASANGGQESRSRPAVEISALPSIRSGTETDFKPRLNFGRTPSGSTYTSNPLPSSSSRQRTPAGALPGAVSDDHLSTSLTIPAPFRRAMTQDTLNPPGFGDILDGEYAHGGSSFISDEEGSEDEGDPAVSLFATLAPRRLKGLETPGTGTGSSGASVHSRSRDRLGGGGGALHPRDTGSSQGGRSRRHSFSGVSRSTQRPRSRNFLRQLTKEGANKSYLGGPSITASLGYSGRTSRAASVQQGSPAVELNTASLQHVQDLLRQLLEDSNIPGVERWQKALMPVLLKVADSLQPDLRSDDAIDIRHYVKIKRIPGGRPSDTSYISGVVFTKNLALKKMSRSISYPRIVILTFPVEYHRAELSFMSLDPVIAQEKEFLRNLVNRVIALRPNLVLIEGSVSGLALQFLADAGVAVAYNVKPSAIAAVARCTQTDIISSIDRLVLDPKVGRCANFSVKTFVHDDIPGKRKSFLYFEGCPKELGCTIVLRGADMATLSKLKIITEFIAFVVYNLKLETCLMRDEFALIPTAPPSRETSATTVTISIDENIGDLPLSSKPLDDTLDTYKKKILSASPFVKFLPPYLLSRAHDALRRLSQPTEAIEKPRESSDLPNETENSDPEKVDETEPHTSVVLRNPNLQTRIDGILMNELHRKTLREYETKLRQWEAHVAQNTDIINPLAHQNIVVLFSRVNSATAVPCEGPKIDVIEYYRETDRTLGQYIEEMCFNYRTICKAATCGKSYMEHYKSYVHGRARLSVVLDSFNCPLPGLQNSILMWSFCKICKKTTPVIPMSDDTWKYSFGKYLEISFYSSRISCRAGFCPHDVNRDHVRYFGFQNLAVRFQHDDIDLYEIAPPKMRVFWKPDITVKLREQEYLIIQAKIDRFYTSLEARIKSITQEGIAPDKVELCKSELSKMVTRLKEERESLAQELRQVYEGPDLLDILPLNRIMRMAQELVVQWDMDFTELERVCFPSEKDIRRLTALQLKKLFIDRDFSSDNFERGSYTGAETELLDMKSPLLEDKKLVEEAPTQVEGTSTPAGSPSMPRPSPGHCSITIHKLTEAHGEAELAGSSKTPDNASAGQSVKSIPPAKPSRSQSSPVIPSITLDDLVAARAKLAPFSTQTPPAEVEGKLVALEPLTSGAPSGSASIASDKEGAGRAPKSPGDQPETEGKTTLQKRRTPSISHIPLPIRKDAHIPLDGPIKSSERPEGNRVSSLARHFNRLSMELERDRTREHRIAMARRNRAHPVASSKPIVEVFSSVREAVDELSDEEIDEDHPRLKASEAHPFSPAASGNVGNSKDQGPDEETGKSTEQTEGSAGKRRDDDPHEDRCPESSVPKSDGLSTSANSFKFENDVPGHGAERMSIIKTLTNLWTDRSSTWSPLEYPLNPSEHIFTDSDVIVREDEPSSLIAFTLSSMDYRTKLSDMQRMAGGYPSSPEVGTSPPETVHTPDQAEIESAMLRSTGTHMKYQFQEGSAKLFCKIFYAEQFDAFRRICHCQDKYIESLARCVKWDSSGGKSGSAFLKTLDDRLVVKQMSRLETDAFIKFAPSYFEYMSKALFHELPTVLAKIFGFYQIGSRNPLTGKTMKMDVLVMENLFYDRKTSRIFDLKGSMRNRHVHATGKENEVLLDENLVEFIYESPLFVREHAKKFLRASLWNDTLFLAKMNVMDYSLVIGIDDDRKELVVGIIDCIRTFTWDKKLESWVKERGLVGGGGKEPTVVTPKQYKNRFREAMEQYILMVPSCWFTGNTTLNHTSLRLERPNEVDRCMGDKRWQNRKSSINVPTLSHHGIVQTDKTLSSHCPKNMNAAYQQGKM</sequence>
<dbReference type="EC" id="2.7.1.150" evidence="2"/>
<feature type="compositionally biased region" description="Low complexity" evidence="14">
    <location>
        <begin position="1479"/>
        <end position="1489"/>
    </location>
</feature>
<dbReference type="CDD" id="cd03334">
    <property type="entry name" value="Fab1_TCP"/>
    <property type="match status" value="1"/>
</dbReference>
<feature type="domain" description="FYVE-type" evidence="15">
    <location>
        <begin position="221"/>
        <end position="283"/>
    </location>
</feature>
<evidence type="ECO:0000259" key="16">
    <source>
        <dbReference type="PROSITE" id="PS51455"/>
    </source>
</evidence>
<keyword evidence="3 12" id="KW-0808">Transferase</keyword>
<feature type="region of interest" description="Disordered" evidence="14">
    <location>
        <begin position="1478"/>
        <end position="1556"/>
    </location>
</feature>
<dbReference type="Gene3D" id="3.50.7.10">
    <property type="entry name" value="GroEL"/>
    <property type="match status" value="1"/>
</dbReference>
<feature type="compositionally biased region" description="Polar residues" evidence="14">
    <location>
        <begin position="1681"/>
        <end position="1690"/>
    </location>
</feature>
<dbReference type="InterPro" id="IPR002498">
    <property type="entry name" value="PInositol-4-P-4/5-kinase_core"/>
</dbReference>
<dbReference type="InterPro" id="IPR013083">
    <property type="entry name" value="Znf_RING/FYVE/PHD"/>
</dbReference>
<dbReference type="Pfam" id="PF01363">
    <property type="entry name" value="FYVE"/>
    <property type="match status" value="1"/>
</dbReference>
<evidence type="ECO:0000256" key="8">
    <source>
        <dbReference type="ARBA" id="ARBA00022833"/>
    </source>
</evidence>
<feature type="region of interest" description="Disordered" evidence="14">
    <location>
        <begin position="1607"/>
        <end position="1697"/>
    </location>
</feature>
<reference evidence="17 18" key="1">
    <citation type="journal article" date="2011" name="J. Gen. Appl. Microbiol.">
        <title>Draft genome sequencing of the enigmatic yeast Saitoella complicata.</title>
        <authorList>
            <person name="Nishida H."/>
            <person name="Hamamoto M."/>
            <person name="Sugiyama J."/>
        </authorList>
    </citation>
    <scope>NUCLEOTIDE SEQUENCE [LARGE SCALE GENOMIC DNA]</scope>
    <source>
        <strain evidence="17 18">NRRL Y-17804</strain>
    </source>
</reference>
<keyword evidence="4" id="KW-0479">Metal-binding</keyword>
<dbReference type="FunFam" id="3.30.800.10:FF:000005">
    <property type="entry name" value="1-phosphatidylinositol-3-phosphate 5-kinase (Fab1)"/>
    <property type="match status" value="1"/>
</dbReference>
<feature type="region of interest" description="Disordered" evidence="14">
    <location>
        <begin position="1"/>
        <end position="26"/>
    </location>
</feature>
<dbReference type="SMART" id="SM00330">
    <property type="entry name" value="PIPKc"/>
    <property type="match status" value="1"/>
</dbReference>
<dbReference type="GO" id="GO:0000285">
    <property type="term" value="F:1-phosphatidylinositol-3-phosphate 5-kinase activity"/>
    <property type="evidence" value="ECO:0007669"/>
    <property type="project" value="UniProtKB-EC"/>
</dbReference>
<dbReference type="Pfam" id="PF01504">
    <property type="entry name" value="PIP5K"/>
    <property type="match status" value="1"/>
</dbReference>
<feature type="region of interest" description="Disordered" evidence="14">
    <location>
        <begin position="343"/>
        <end position="419"/>
    </location>
</feature>
<feature type="coiled-coil region" evidence="13">
    <location>
        <begin position="1248"/>
        <end position="1275"/>
    </location>
</feature>
<feature type="compositionally biased region" description="Basic and acidic residues" evidence="14">
    <location>
        <begin position="958"/>
        <end position="967"/>
    </location>
</feature>
<proteinExistence type="predicted"/>
<reference evidence="17 18" key="2">
    <citation type="journal article" date="2014" name="J. Gen. Appl. Microbiol.">
        <title>The early diverging ascomycetous budding yeast Saitoella complicata has three histone deacetylases belonging to the Clr6, Hos2, and Rpd3 lineages.</title>
        <authorList>
            <person name="Nishida H."/>
            <person name="Matsumoto T."/>
            <person name="Kondo S."/>
            <person name="Hamamoto M."/>
            <person name="Yoshikawa H."/>
        </authorList>
    </citation>
    <scope>NUCLEOTIDE SEQUENCE [LARGE SCALE GENOMIC DNA]</scope>
    <source>
        <strain evidence="17 18">NRRL Y-17804</strain>
    </source>
</reference>
<keyword evidence="6 11" id="KW-0863">Zinc-finger</keyword>
<organism evidence="17 18">
    <name type="scientific">Saitoella complicata (strain BCRC 22490 / CBS 7301 / JCM 7358 / NBRC 10748 / NRRL Y-17804)</name>
    <dbReference type="NCBI Taxonomy" id="698492"/>
    <lineage>
        <taxon>Eukaryota</taxon>
        <taxon>Fungi</taxon>
        <taxon>Dikarya</taxon>
        <taxon>Ascomycota</taxon>
        <taxon>Taphrinomycotina</taxon>
        <taxon>Taphrinomycotina incertae sedis</taxon>
        <taxon>Saitoella</taxon>
    </lineage>
</organism>
<dbReference type="FunFam" id="3.50.7.10:FF:000007">
    <property type="entry name" value="1-phosphatidylinositol 3-phosphate 5-kinase isoform X1"/>
    <property type="match status" value="1"/>
</dbReference>
<dbReference type="Gene3D" id="3.30.40.10">
    <property type="entry name" value="Zinc/RING finger domain, C3HC4 (zinc finger)"/>
    <property type="match status" value="1"/>
</dbReference>
<evidence type="ECO:0000256" key="11">
    <source>
        <dbReference type="PROSITE-ProRule" id="PRU00091"/>
    </source>
</evidence>
<evidence type="ECO:0000256" key="14">
    <source>
        <dbReference type="SAM" id="MobiDB-lite"/>
    </source>
</evidence>
<dbReference type="Gene3D" id="3.30.800.10">
    <property type="entry name" value="Phosphatidylinositol Phosphate Kinase II Beta"/>
    <property type="match status" value="1"/>
</dbReference>
<dbReference type="OMA" id="QSVWNDT"/>
<dbReference type="STRING" id="698492.A0A0E9NHS7"/>
<dbReference type="PANTHER" id="PTHR45748:SF7">
    <property type="entry name" value="1-PHOSPHATIDYLINOSITOL 3-PHOSPHATE 5-KINASE-RELATED"/>
    <property type="match status" value="1"/>
</dbReference>
<feature type="region of interest" description="Disordered" evidence="14">
    <location>
        <begin position="936"/>
        <end position="971"/>
    </location>
</feature>
<feature type="compositionally biased region" description="Basic and acidic residues" evidence="14">
    <location>
        <begin position="1658"/>
        <end position="1672"/>
    </location>
</feature>
<dbReference type="GO" id="GO:0010008">
    <property type="term" value="C:endosome membrane"/>
    <property type="evidence" value="ECO:0007669"/>
    <property type="project" value="TreeGrafter"/>
</dbReference>
<evidence type="ECO:0000256" key="9">
    <source>
        <dbReference type="ARBA" id="ARBA00022840"/>
    </source>
</evidence>
<keyword evidence="13" id="KW-0175">Coiled coil</keyword>
<dbReference type="FunFam" id="3.30.810.10:FF:000001">
    <property type="entry name" value="1-phosphatidylinositol 3-phosphate 5-kinase FAB1"/>
    <property type="match status" value="1"/>
</dbReference>
<dbReference type="SMART" id="SM00064">
    <property type="entry name" value="FYVE"/>
    <property type="match status" value="1"/>
</dbReference>
<dbReference type="GO" id="GO:0000329">
    <property type="term" value="C:fungal-type vacuole membrane"/>
    <property type="evidence" value="ECO:0007669"/>
    <property type="project" value="TreeGrafter"/>
</dbReference>
<dbReference type="GO" id="GO:0005524">
    <property type="term" value="F:ATP binding"/>
    <property type="evidence" value="ECO:0007669"/>
    <property type="project" value="UniProtKB-UniRule"/>
</dbReference>
<evidence type="ECO:0000313" key="18">
    <source>
        <dbReference type="Proteomes" id="UP000033140"/>
    </source>
</evidence>
<dbReference type="InterPro" id="IPR027483">
    <property type="entry name" value="PInositol-4-P-4/5-kinase_C_sf"/>
</dbReference>
<comment type="catalytic activity">
    <reaction evidence="1">
        <text>a 1,2-diacyl-sn-glycero-3-phospho-(1D-myo-inositol-3-phosphate) + ATP = a 1,2-diacyl-sn-glycero-3-phospho-(1D-myo-inositol-3,5-bisphosphate) + ADP + H(+)</text>
        <dbReference type="Rhea" id="RHEA:13609"/>
        <dbReference type="ChEBI" id="CHEBI:15378"/>
        <dbReference type="ChEBI" id="CHEBI:30616"/>
        <dbReference type="ChEBI" id="CHEBI:57923"/>
        <dbReference type="ChEBI" id="CHEBI:58088"/>
        <dbReference type="ChEBI" id="CHEBI:456216"/>
        <dbReference type="EC" id="2.7.1.150"/>
    </reaction>
</comment>
<dbReference type="Proteomes" id="UP000033140">
    <property type="component" value="Unassembled WGS sequence"/>
</dbReference>
<dbReference type="InterPro" id="IPR027409">
    <property type="entry name" value="GroEL-like_apical_dom_sf"/>
</dbReference>
<accession>A0A0E9NHS7</accession>
<feature type="domain" description="PIPK" evidence="16">
    <location>
        <begin position="1758"/>
        <end position="2077"/>
    </location>
</feature>
<dbReference type="PANTHER" id="PTHR45748">
    <property type="entry name" value="1-PHOSPHATIDYLINOSITOL 3-PHOSPHATE 5-KINASE-RELATED"/>
    <property type="match status" value="1"/>
</dbReference>
<feature type="compositionally biased region" description="Polar residues" evidence="14">
    <location>
        <begin position="1410"/>
        <end position="1424"/>
    </location>
</feature>
<feature type="compositionally biased region" description="Low complexity" evidence="14">
    <location>
        <begin position="49"/>
        <end position="64"/>
    </location>
</feature>
<keyword evidence="8" id="KW-0862">Zinc</keyword>
<dbReference type="PROSITE" id="PS51455">
    <property type="entry name" value="PIPK"/>
    <property type="match status" value="1"/>
</dbReference>
<evidence type="ECO:0000256" key="5">
    <source>
        <dbReference type="ARBA" id="ARBA00022741"/>
    </source>
</evidence>
<evidence type="ECO:0000256" key="7">
    <source>
        <dbReference type="ARBA" id="ARBA00022777"/>
    </source>
</evidence>
<keyword evidence="5 12" id="KW-0547">Nucleotide-binding</keyword>
<gene>
    <name evidence="17" type="ORF">G7K_3409-t1</name>
</gene>
<dbReference type="Pfam" id="PF00118">
    <property type="entry name" value="Cpn60_TCP1"/>
    <property type="match status" value="1"/>
</dbReference>
<dbReference type="SUPFAM" id="SSF57903">
    <property type="entry name" value="FYVE/PHD zinc finger"/>
    <property type="match status" value="1"/>
</dbReference>
<keyword evidence="18" id="KW-1185">Reference proteome</keyword>
<feature type="region of interest" description="Disordered" evidence="14">
    <location>
        <begin position="433"/>
        <end position="469"/>
    </location>
</feature>
<dbReference type="SUPFAM" id="SSF56104">
    <property type="entry name" value="SAICAR synthase-like"/>
    <property type="match status" value="1"/>
</dbReference>
<evidence type="ECO:0000256" key="6">
    <source>
        <dbReference type="ARBA" id="ARBA00022771"/>
    </source>
</evidence>